<keyword evidence="2" id="KW-1185">Reference proteome</keyword>
<dbReference type="InterPro" id="IPR036493">
    <property type="entry name" value="YunC_sf"/>
</dbReference>
<reference evidence="1" key="1">
    <citation type="submission" date="2022-12" db="EMBL/GenBank/DDBJ databases">
        <title>Isolation and characterisation of novel Methanocorpusculum spp. from native Australian herbivores indicates the genus is ancestrally host-associated.</title>
        <authorList>
            <person name="Volmer J.G."/>
            <person name="Soo R.M."/>
            <person name="Evans P.N."/>
            <person name="Hoedt E.C."/>
            <person name="Astorga Alsina A.L."/>
            <person name="Woodcroft B.J."/>
            <person name="Tyson G.W."/>
            <person name="Hugenholtz P."/>
            <person name="Morrison M."/>
        </authorList>
    </citation>
    <scope>NUCLEOTIDE SEQUENCE</scope>
    <source>
        <strain evidence="1">MG</strain>
    </source>
</reference>
<dbReference type="SUPFAM" id="SSF102891">
    <property type="entry name" value="Hypothetical protein Ta1206"/>
    <property type="match status" value="1"/>
</dbReference>
<evidence type="ECO:0000313" key="1">
    <source>
        <dbReference type="EMBL" id="MCZ0861320.1"/>
    </source>
</evidence>
<dbReference type="InterPro" id="IPR014931">
    <property type="entry name" value="DUF1805"/>
</dbReference>
<proteinExistence type="predicted"/>
<evidence type="ECO:0000313" key="2">
    <source>
        <dbReference type="Proteomes" id="UP001141422"/>
    </source>
</evidence>
<gene>
    <name evidence="1" type="ORF">O0S10_08825</name>
</gene>
<dbReference type="Pfam" id="PF08827">
    <property type="entry name" value="DUF1805"/>
    <property type="match status" value="1"/>
</dbReference>
<dbReference type="Gene3D" id="3.30.1980.10">
    <property type="entry name" value="Hypothetical protein YunC"/>
    <property type="match status" value="1"/>
</dbReference>
<dbReference type="EMBL" id="JAPTGB010000021">
    <property type="protein sequence ID" value="MCZ0861320.1"/>
    <property type="molecule type" value="Genomic_DNA"/>
</dbReference>
<dbReference type="Proteomes" id="UP001141422">
    <property type="component" value="Unassembled WGS sequence"/>
</dbReference>
<comment type="caution">
    <text evidence="1">The sequence shown here is derived from an EMBL/GenBank/DDBJ whole genome shotgun (WGS) entry which is preliminary data.</text>
</comment>
<sequence length="106" mass="10998">MQIEYLSPDHALITGPGIAADAYCLELGPANLIFAKSSAGFVGCGFFDLAVFEKLGIPAAKVTGISTIEDLLKSPVSAATPAAVLRGAKTGVTGEEAIRRLCIFDR</sequence>
<organism evidence="1 2">
    <name type="scientific">Methanocorpusculum petauri</name>
    <dbReference type="NCBI Taxonomy" id="3002863"/>
    <lineage>
        <taxon>Archaea</taxon>
        <taxon>Methanobacteriati</taxon>
        <taxon>Methanobacteriota</taxon>
        <taxon>Stenosarchaea group</taxon>
        <taxon>Methanomicrobia</taxon>
        <taxon>Methanomicrobiales</taxon>
        <taxon>Methanocorpusculaceae</taxon>
        <taxon>Methanocorpusculum</taxon>
    </lineage>
</organism>
<protein>
    <submittedName>
        <fullName evidence="1">DUF1805 domain-containing protein</fullName>
    </submittedName>
</protein>
<accession>A0ABT4IHU3</accession>
<dbReference type="RefSeq" id="WP_268925510.1">
    <property type="nucleotide sequence ID" value="NZ_JAPTGB010000021.1"/>
</dbReference>
<name>A0ABT4IHU3_9EURY</name>